<evidence type="ECO:0000313" key="1">
    <source>
        <dbReference type="EMBL" id="SVC60070.1"/>
    </source>
</evidence>
<name>A0A382NHA4_9ZZZZ</name>
<dbReference type="Gene3D" id="2.30.30.100">
    <property type="match status" value="1"/>
</dbReference>
<accession>A0A382NHA4</accession>
<proteinExistence type="predicted"/>
<dbReference type="AlphaFoldDB" id="A0A382NHA4"/>
<organism evidence="1">
    <name type="scientific">marine metagenome</name>
    <dbReference type="NCBI Taxonomy" id="408172"/>
    <lineage>
        <taxon>unclassified sequences</taxon>
        <taxon>metagenomes</taxon>
        <taxon>ecological metagenomes</taxon>
    </lineage>
</organism>
<sequence>MTRNTPTGVHITLPMMCHLTVQSPKKDTLATFFPYAPMSQDATIVIPNDMIAHRNQMNEQFVPFYDNASAEWMKMLDEGKVPLINNLSTGKIDQPMGFKQH</sequence>
<protein>
    <submittedName>
        <fullName evidence="1">Uncharacterized protein</fullName>
    </submittedName>
</protein>
<gene>
    <name evidence="1" type="ORF">METZ01_LOCUS312924</name>
</gene>
<feature type="non-terminal residue" evidence="1">
    <location>
        <position position="101"/>
    </location>
</feature>
<dbReference type="EMBL" id="UINC01100195">
    <property type="protein sequence ID" value="SVC60070.1"/>
    <property type="molecule type" value="Genomic_DNA"/>
</dbReference>
<reference evidence="1" key="1">
    <citation type="submission" date="2018-05" db="EMBL/GenBank/DDBJ databases">
        <authorList>
            <person name="Lanie J.A."/>
            <person name="Ng W.-L."/>
            <person name="Kazmierczak K.M."/>
            <person name="Andrzejewski T.M."/>
            <person name="Davidsen T.M."/>
            <person name="Wayne K.J."/>
            <person name="Tettelin H."/>
            <person name="Glass J.I."/>
            <person name="Rusch D."/>
            <person name="Podicherti R."/>
            <person name="Tsui H.-C.T."/>
            <person name="Winkler M.E."/>
        </authorList>
    </citation>
    <scope>NUCLEOTIDE SEQUENCE</scope>
</reference>